<dbReference type="CDD" id="cd00002">
    <property type="entry name" value="YbaK_deacylase"/>
    <property type="match status" value="1"/>
</dbReference>
<dbReference type="GO" id="GO:0016829">
    <property type="term" value="F:lyase activity"/>
    <property type="evidence" value="ECO:0007669"/>
    <property type="project" value="UniProtKB-KW"/>
</dbReference>
<dbReference type="Gene3D" id="3.90.960.10">
    <property type="entry name" value="YbaK/aminoacyl-tRNA synthetase-associated domain"/>
    <property type="match status" value="1"/>
</dbReference>
<dbReference type="EMBL" id="CACRSM010000002">
    <property type="protein sequence ID" value="VYS95903.1"/>
    <property type="molecule type" value="Genomic_DNA"/>
</dbReference>
<feature type="domain" description="YbaK/aminoacyl-tRNA synthetase-associated" evidence="5">
    <location>
        <begin position="38"/>
        <end position="157"/>
    </location>
</feature>
<dbReference type="PANTHER" id="PTHR30411:SF0">
    <property type="entry name" value="CYS-TRNA(PRO)_CYS-TRNA(CYS) DEACYLASE YBAK"/>
    <property type="match status" value="1"/>
</dbReference>
<dbReference type="PANTHER" id="PTHR30411">
    <property type="entry name" value="CYTOPLASMIC PROTEIN"/>
    <property type="match status" value="1"/>
</dbReference>
<accession>A0A6N2SQD5</accession>
<dbReference type="InterPro" id="IPR004369">
    <property type="entry name" value="Prolyl-tRNA_editing_YbaK/EbsC"/>
</dbReference>
<name>A0A6N2SQD5_9ACTO</name>
<reference evidence="6" key="1">
    <citation type="submission" date="2019-11" db="EMBL/GenBank/DDBJ databases">
        <authorList>
            <person name="Feng L."/>
        </authorList>
    </citation>
    <scope>NUCLEOTIDE SEQUENCE</scope>
    <source>
        <strain evidence="6">AodontolyticusLFYP35</strain>
    </source>
</reference>
<evidence type="ECO:0000259" key="5">
    <source>
        <dbReference type="Pfam" id="PF04073"/>
    </source>
</evidence>
<keyword evidence="2 4" id="KW-0648">Protein biosynthesis</keyword>
<comment type="similarity">
    <text evidence="1 4">Belongs to the prolyl-tRNA editing family. YbaK/EbsC subfamily.</text>
</comment>
<dbReference type="InterPro" id="IPR036754">
    <property type="entry name" value="YbaK/aa-tRNA-synt-asso_dom_sf"/>
</dbReference>
<protein>
    <recommendedName>
        <fullName evidence="4">Cys-tRNA(Pro)/Cys-tRNA(Cys) deacylase</fullName>
        <ecNumber evidence="4">4.2.-.-</ecNumber>
    </recommendedName>
</protein>
<evidence type="ECO:0000256" key="2">
    <source>
        <dbReference type="ARBA" id="ARBA00022917"/>
    </source>
</evidence>
<sequence>MARKHSKDHASGPTHAIEELNEAGVPFVVHEYEHDPSARAYGEETVEKLGIDPAIAFKTLMVKLEPTGEYVVGCVPALAHLSMKLIAKAAGAKNAAMADPAVAQRRTGYVVGGISPLGQTTKHRIFIDSSCLDHETMLVSGGRRGVSVELSPLDLAEIVGAEVVDLAAQA</sequence>
<dbReference type="InterPro" id="IPR007214">
    <property type="entry name" value="YbaK/aa-tRNA-synth-assoc-dom"/>
</dbReference>
<evidence type="ECO:0000256" key="3">
    <source>
        <dbReference type="ARBA" id="ARBA00023239"/>
    </source>
</evidence>
<dbReference type="NCBIfam" id="TIGR00011">
    <property type="entry name" value="YbaK_EbsC"/>
    <property type="match status" value="1"/>
</dbReference>
<keyword evidence="3 4" id="KW-0456">Lyase</keyword>
<evidence type="ECO:0000256" key="4">
    <source>
        <dbReference type="PIRNR" id="PIRNR006181"/>
    </source>
</evidence>
<dbReference type="PIRSF" id="PIRSF006181">
    <property type="entry name" value="EbsC_YbaK"/>
    <property type="match status" value="1"/>
</dbReference>
<organism evidence="6">
    <name type="scientific">Schaalia odontolytica</name>
    <dbReference type="NCBI Taxonomy" id="1660"/>
    <lineage>
        <taxon>Bacteria</taxon>
        <taxon>Bacillati</taxon>
        <taxon>Actinomycetota</taxon>
        <taxon>Actinomycetes</taxon>
        <taxon>Actinomycetales</taxon>
        <taxon>Actinomycetaceae</taxon>
        <taxon>Schaalia</taxon>
    </lineage>
</organism>
<gene>
    <name evidence="6" type="primary">ybaK</name>
    <name evidence="6" type="ORF">AOLFYP35_00989</name>
</gene>
<dbReference type="EC" id="4.2.-.-" evidence="4"/>
<proteinExistence type="inferred from homology"/>
<evidence type="ECO:0000313" key="6">
    <source>
        <dbReference type="EMBL" id="VYS95903.1"/>
    </source>
</evidence>
<dbReference type="GO" id="GO:0006412">
    <property type="term" value="P:translation"/>
    <property type="evidence" value="ECO:0007669"/>
    <property type="project" value="UniProtKB-KW"/>
</dbReference>
<dbReference type="SUPFAM" id="SSF55826">
    <property type="entry name" value="YbaK/ProRS associated domain"/>
    <property type="match status" value="1"/>
</dbReference>
<evidence type="ECO:0000256" key="1">
    <source>
        <dbReference type="ARBA" id="ARBA00009798"/>
    </source>
</evidence>
<dbReference type="AlphaFoldDB" id="A0A6N2SQD5"/>
<dbReference type="Pfam" id="PF04073">
    <property type="entry name" value="tRNA_edit"/>
    <property type="match status" value="1"/>
</dbReference>
<dbReference type="GO" id="GO:0002161">
    <property type="term" value="F:aminoacyl-tRNA deacylase activity"/>
    <property type="evidence" value="ECO:0007669"/>
    <property type="project" value="InterPro"/>
</dbReference>